<dbReference type="InterPro" id="IPR058709">
    <property type="entry name" value="BSH_RND-rel"/>
</dbReference>
<evidence type="ECO:0000313" key="5">
    <source>
        <dbReference type="Proteomes" id="UP001139365"/>
    </source>
</evidence>
<evidence type="ECO:0008006" key="6">
    <source>
        <dbReference type="Google" id="ProtNLM"/>
    </source>
</evidence>
<evidence type="ECO:0000256" key="1">
    <source>
        <dbReference type="SAM" id="Phobius"/>
    </source>
</evidence>
<organism evidence="4 5">
    <name type="scientific">Candidatus Colimorpha enterica</name>
    <dbReference type="NCBI Taxonomy" id="3083063"/>
    <lineage>
        <taxon>Bacteria</taxon>
        <taxon>Pseudomonadati</taxon>
        <taxon>Bacteroidota</taxon>
        <taxon>Bacteroidia</taxon>
        <taxon>Bacteroidales</taxon>
        <taxon>Candidatus Colimorpha</taxon>
    </lineage>
</organism>
<dbReference type="InterPro" id="IPR058728">
    <property type="entry name" value="HH_RND-rel"/>
</dbReference>
<accession>A0AAE3K035</accession>
<proteinExistence type="predicted"/>
<dbReference type="Pfam" id="PF26012">
    <property type="entry name" value="HH_RND_rel"/>
    <property type="match status" value="1"/>
</dbReference>
<feature type="domain" description="RND related barrel-sandwich hybrid" evidence="3">
    <location>
        <begin position="62"/>
        <end position="245"/>
    </location>
</feature>
<feature type="domain" description="RND related alpha-helical hairpin" evidence="2">
    <location>
        <begin position="98"/>
        <end position="194"/>
    </location>
</feature>
<evidence type="ECO:0000259" key="3">
    <source>
        <dbReference type="Pfam" id="PF26018"/>
    </source>
</evidence>
<reference evidence="4 5" key="1">
    <citation type="submission" date="2022-03" db="EMBL/GenBank/DDBJ databases">
        <title>Metagenome-assembled genomes from swine fecal metagenomes.</title>
        <authorList>
            <person name="Holman D.B."/>
            <person name="Kommadath A."/>
        </authorList>
    </citation>
    <scope>NUCLEOTIDE SEQUENCE [LARGE SCALE GENOMIC DNA]</scope>
    <source>
        <strain evidence="4">SUG147</strain>
    </source>
</reference>
<keyword evidence="1" id="KW-0472">Membrane</keyword>
<evidence type="ECO:0000313" key="4">
    <source>
        <dbReference type="EMBL" id="MCI5755911.1"/>
    </source>
</evidence>
<feature type="transmembrane region" description="Helical" evidence="1">
    <location>
        <begin position="12"/>
        <end position="30"/>
    </location>
</feature>
<keyword evidence="1" id="KW-1133">Transmembrane helix</keyword>
<dbReference type="Proteomes" id="UP001139365">
    <property type="component" value="Unassembled WGS sequence"/>
</dbReference>
<protein>
    <recommendedName>
        <fullName evidence="6">HlyD family secretion protein</fullName>
    </recommendedName>
</protein>
<comment type="caution">
    <text evidence="4">The sequence shown here is derived from an EMBL/GenBank/DDBJ whole genome shotgun (WGS) entry which is preliminary data.</text>
</comment>
<dbReference type="Pfam" id="PF26018">
    <property type="entry name" value="BSH_RND_rel"/>
    <property type="match status" value="1"/>
</dbReference>
<name>A0AAE3K035_9BACT</name>
<gene>
    <name evidence="4" type="ORF">MR241_06400</name>
</gene>
<dbReference type="EMBL" id="JALEMU010000101">
    <property type="protein sequence ID" value="MCI5755911.1"/>
    <property type="molecule type" value="Genomic_DNA"/>
</dbReference>
<evidence type="ECO:0000259" key="2">
    <source>
        <dbReference type="Pfam" id="PF26012"/>
    </source>
</evidence>
<dbReference type="AlphaFoldDB" id="A0AAE3K035"/>
<keyword evidence="1" id="KW-0812">Transmembrane</keyword>
<sequence length="417" mass="46251">MDVQYLKNVLKYAASALLSVILIAYILYHMSGGFSQDIVTETAALTTKEETLTIRSSIMRNEKILYSPFSGDINYLFSDGDKVAIGTKVAEVYPSGGDAEMRKSIIALDRKIRILEQSESYVHASLSDTASTDRLIWKDLYSFMESADSGSVSSVSAISDDLLIQLNRRKIIVGSVRNYSAQLETLKAEKNALMANFPAGASEVVTESAGYFFSAVDGFENIFSSADIAAMTLGDYRAMCRKSAEDLSRGGFAVGKLVTDYRWYAACEVASDELHNFDTGKYYDVKFPYNGGASINMYLYRILSDVGSDTSVLIFRTDILPEGFSYLRNQTVQVVKSSFTGYRVPVSAVRIVDGVKGVYILRGSKVLFRKIEPLFEYDGYFIVKERDESAGDRASWLAKNDFVIVKGKDLYDGKIVN</sequence>